<evidence type="ECO:0000256" key="1">
    <source>
        <dbReference type="SAM" id="Coils"/>
    </source>
</evidence>
<keyword evidence="2" id="KW-0472">Membrane</keyword>
<sequence>MGPIRTLEDLFDMLRRRAFVIFWIVVLGAMVSVWVALKQQHSYESAAVLQITRPKIAGELAKSTVDGSSARRLQLIEQRLMARGSVEEIIEKFGLYGNLPLHPSEKVALLRESVLLTGVAAAREGFTDDGTISVLTITAQMPTPEQAQAVASEFASRTIELSQSSRIEQARETLLFFTDKANALTAEIAALEDEITAYRNSNNVALPGGIEMRREEISSLNTGLLEIEREQIELRRQADQTTSNQRPATAQRMLAVFEEKLATLEAQRELLLERRAALEASLQTTPEVERQLGVYERRMDQLQGELETISQRLAEAEVGFRLESSRQAERLTVIEPASLPDYPITSGRKKLALMGLVASIGMAMGVAFLMELRHPVLRSVAQMERETGLTPVVAIPLLDTRPRKRGLLDRLRGLFSRNGRGGMGASSGA</sequence>
<evidence type="ECO:0000256" key="2">
    <source>
        <dbReference type="SAM" id="Phobius"/>
    </source>
</evidence>
<reference evidence="4" key="1">
    <citation type="submission" date="2015-05" db="EMBL/GenBank/DDBJ databases">
        <authorList>
            <person name="Rodrigo-Torres Lidia"/>
            <person name="Arahal R.David."/>
        </authorList>
    </citation>
    <scope>NUCLEOTIDE SEQUENCE [LARGE SCALE GENOMIC DNA]</scope>
    <source>
        <strain evidence="4">CECT 7321</strain>
    </source>
</reference>
<dbReference type="RefSeq" id="WP_050672904.1">
    <property type="nucleotide sequence ID" value="NZ_CVRL01000013.1"/>
</dbReference>
<gene>
    <name evidence="3" type="ORF">NIT7321_01236</name>
</gene>
<feature type="transmembrane region" description="Helical" evidence="2">
    <location>
        <begin position="20"/>
        <end position="37"/>
    </location>
</feature>
<feature type="transmembrane region" description="Helical" evidence="2">
    <location>
        <begin position="351"/>
        <end position="370"/>
    </location>
</feature>
<keyword evidence="1" id="KW-0175">Coiled coil</keyword>
<dbReference type="AlphaFoldDB" id="A0A0H5CZS8"/>
<dbReference type="STRING" id="481446.NIT7645_02587"/>
<feature type="coiled-coil region" evidence="1">
    <location>
        <begin position="167"/>
        <end position="319"/>
    </location>
</feature>
<dbReference type="EMBL" id="CVRL01000013">
    <property type="protein sequence ID" value="CRL10391.1"/>
    <property type="molecule type" value="Genomic_DNA"/>
</dbReference>
<name>A0A0H5CZS8_9RHOB</name>
<protein>
    <submittedName>
        <fullName evidence="3">Polysaccharide chain length determinant protein, PEP-CTERM locus subfamily</fullName>
    </submittedName>
</protein>
<proteinExistence type="predicted"/>
<dbReference type="PANTHER" id="PTHR32309:SF31">
    <property type="entry name" value="CAPSULAR EXOPOLYSACCHARIDE FAMILY"/>
    <property type="match status" value="1"/>
</dbReference>
<dbReference type="Proteomes" id="UP000043764">
    <property type="component" value="Unassembled WGS sequence"/>
</dbReference>
<dbReference type="PANTHER" id="PTHR32309">
    <property type="entry name" value="TYROSINE-PROTEIN KINASE"/>
    <property type="match status" value="1"/>
</dbReference>
<keyword evidence="2" id="KW-1133">Transmembrane helix</keyword>
<evidence type="ECO:0000313" key="4">
    <source>
        <dbReference type="Proteomes" id="UP000043764"/>
    </source>
</evidence>
<accession>A0A0H5CZS8</accession>
<organism evidence="3 4">
    <name type="scientific">Phaeobacter italicus</name>
    <dbReference type="NCBI Taxonomy" id="481446"/>
    <lineage>
        <taxon>Bacteria</taxon>
        <taxon>Pseudomonadati</taxon>
        <taxon>Pseudomonadota</taxon>
        <taxon>Alphaproteobacteria</taxon>
        <taxon>Rhodobacterales</taxon>
        <taxon>Roseobacteraceae</taxon>
        <taxon>Phaeobacter</taxon>
    </lineage>
</organism>
<dbReference type="InterPro" id="IPR050445">
    <property type="entry name" value="Bact_polysacc_biosynth/exp"/>
</dbReference>
<keyword evidence="4" id="KW-1185">Reference proteome</keyword>
<evidence type="ECO:0000313" key="3">
    <source>
        <dbReference type="EMBL" id="CRL10391.1"/>
    </source>
</evidence>
<keyword evidence="2" id="KW-0812">Transmembrane</keyword>